<dbReference type="EMBL" id="CAICTM010001121">
    <property type="protein sequence ID" value="CAB9520645.1"/>
    <property type="molecule type" value="Genomic_DNA"/>
</dbReference>
<gene>
    <name evidence="2" type="ORF">SEMRO_1123_G243610.1</name>
</gene>
<comment type="caution">
    <text evidence="2">The sequence shown here is derived from an EMBL/GenBank/DDBJ whole genome shotgun (WGS) entry which is preliminary data.</text>
</comment>
<evidence type="ECO:0000313" key="2">
    <source>
        <dbReference type="EMBL" id="CAB9520645.1"/>
    </source>
</evidence>
<reference evidence="2" key="1">
    <citation type="submission" date="2020-06" db="EMBL/GenBank/DDBJ databases">
        <authorList>
            <consortium name="Plant Systems Biology data submission"/>
        </authorList>
    </citation>
    <scope>NUCLEOTIDE SEQUENCE</scope>
    <source>
        <strain evidence="2">D6</strain>
    </source>
</reference>
<evidence type="ECO:0000256" key="1">
    <source>
        <dbReference type="SAM" id="MobiDB-lite"/>
    </source>
</evidence>
<dbReference type="InterPro" id="IPR032710">
    <property type="entry name" value="NTF2-like_dom_sf"/>
</dbReference>
<dbReference type="SUPFAM" id="SSF54427">
    <property type="entry name" value="NTF2-like"/>
    <property type="match status" value="1"/>
</dbReference>
<protein>
    <recommendedName>
        <fullName evidence="4">SnoaL-like domain-containing protein</fullName>
    </recommendedName>
</protein>
<dbReference type="InterPro" id="IPR009959">
    <property type="entry name" value="Cyclase_SnoaL-like"/>
</dbReference>
<feature type="compositionally biased region" description="Polar residues" evidence="1">
    <location>
        <begin position="18"/>
        <end position="29"/>
    </location>
</feature>
<dbReference type="GO" id="GO:0030638">
    <property type="term" value="P:polyketide metabolic process"/>
    <property type="evidence" value="ECO:0007669"/>
    <property type="project" value="InterPro"/>
</dbReference>
<organism evidence="2 3">
    <name type="scientific">Seminavis robusta</name>
    <dbReference type="NCBI Taxonomy" id="568900"/>
    <lineage>
        <taxon>Eukaryota</taxon>
        <taxon>Sar</taxon>
        <taxon>Stramenopiles</taxon>
        <taxon>Ochrophyta</taxon>
        <taxon>Bacillariophyta</taxon>
        <taxon>Bacillariophyceae</taxon>
        <taxon>Bacillariophycidae</taxon>
        <taxon>Naviculales</taxon>
        <taxon>Naviculaceae</taxon>
        <taxon>Seminavis</taxon>
    </lineage>
</organism>
<dbReference type="Gene3D" id="3.10.450.50">
    <property type="match status" value="1"/>
</dbReference>
<dbReference type="AlphaFoldDB" id="A0A9N8HQ03"/>
<keyword evidence="3" id="KW-1185">Reference proteome</keyword>
<name>A0A9N8HQ03_9STRA</name>
<feature type="region of interest" description="Disordered" evidence="1">
    <location>
        <begin position="1"/>
        <end position="37"/>
    </location>
</feature>
<dbReference type="Pfam" id="PF07366">
    <property type="entry name" value="SnoaL"/>
    <property type="match status" value="1"/>
</dbReference>
<accession>A0A9N8HQ03</accession>
<feature type="compositionally biased region" description="Basic residues" evidence="1">
    <location>
        <begin position="1"/>
        <end position="17"/>
    </location>
</feature>
<dbReference type="Proteomes" id="UP001153069">
    <property type="component" value="Unassembled WGS sequence"/>
</dbReference>
<sequence>MMKSIKKLFSRKNKSPKSIRTTTSESGSEAQGPCETDNEKVVRAYVQKLNDHDMDGAKELIADGCVCIFTKADNMELEWTELAAEMVRIYDAFPDFNFRFDSSIDERKSDGVVVWSDVVPNGHHTGKPYGFGPCPAIETSGKYAENSPETIYFHVNEQGKISKKVIECSGDMSGPPGLYTQIGGFPLM</sequence>
<dbReference type="OrthoDB" id="10542774at2759"/>
<evidence type="ECO:0008006" key="4">
    <source>
        <dbReference type="Google" id="ProtNLM"/>
    </source>
</evidence>
<evidence type="ECO:0000313" key="3">
    <source>
        <dbReference type="Proteomes" id="UP001153069"/>
    </source>
</evidence>
<proteinExistence type="predicted"/>